<dbReference type="OrthoDB" id="8597234at2759"/>
<evidence type="ECO:0008006" key="3">
    <source>
        <dbReference type="Google" id="ProtNLM"/>
    </source>
</evidence>
<proteinExistence type="predicted"/>
<reference evidence="2" key="1">
    <citation type="submission" date="2013-02" db="EMBL/GenBank/DDBJ databases">
        <authorList>
            <consortium name="The Broad Institute Genome Sequencing Platform"/>
            <person name="Cuomo C."/>
            <person name="Becnel J."/>
            <person name="Sanscrainte N."/>
            <person name="Walker B."/>
            <person name="Young S.K."/>
            <person name="Zeng Q."/>
            <person name="Gargeya S."/>
            <person name="Fitzgerald M."/>
            <person name="Haas B."/>
            <person name="Abouelleil A."/>
            <person name="Alvarado L."/>
            <person name="Arachchi H.M."/>
            <person name="Berlin A.M."/>
            <person name="Chapman S.B."/>
            <person name="Dewar J."/>
            <person name="Goldberg J."/>
            <person name="Griggs A."/>
            <person name="Gujja S."/>
            <person name="Hansen M."/>
            <person name="Howarth C."/>
            <person name="Imamovic A."/>
            <person name="Larimer J."/>
            <person name="McCowan C."/>
            <person name="Murphy C."/>
            <person name="Neiman D."/>
            <person name="Pearson M."/>
            <person name="Priest M."/>
            <person name="Roberts A."/>
            <person name="Saif S."/>
            <person name="Shea T."/>
            <person name="Sisk P."/>
            <person name="Sykes S."/>
            <person name="Wortman J."/>
            <person name="Nusbaum C."/>
            <person name="Birren B."/>
        </authorList>
    </citation>
    <scope>NUCLEOTIDE SEQUENCE [LARGE SCALE GENOMIC DNA]</scope>
    <source>
        <strain evidence="2">PRA339</strain>
    </source>
</reference>
<keyword evidence="2" id="KW-1185">Reference proteome</keyword>
<gene>
    <name evidence="1" type="ORF">H312_00557</name>
</gene>
<evidence type="ECO:0000313" key="1">
    <source>
        <dbReference type="EMBL" id="KCZ82074.1"/>
    </source>
</evidence>
<sequence length="73" mass="8815">MNKNTGINTQAAESFNNELKLEIKKKKENQKNLRQLFLNEFCLKFNNKEERLNRILDLIKIYLWYFIGTTLSF</sequence>
<dbReference type="VEuPathDB" id="MicrosporidiaDB:H312_00557"/>
<dbReference type="HOGENOM" id="CLU_044348_8_2_1"/>
<evidence type="ECO:0000313" key="2">
    <source>
        <dbReference type="Proteomes" id="UP000030655"/>
    </source>
</evidence>
<reference evidence="1 2" key="2">
    <citation type="submission" date="2014-03" db="EMBL/GenBank/DDBJ databases">
        <title>The Genome Sequence of Anncaliia algerae insect isolate PRA339.</title>
        <authorList>
            <consortium name="The Broad Institute Genome Sequencing Platform"/>
            <consortium name="The Broad Institute Genome Sequencing Center for Infectious Disease"/>
            <person name="Cuomo C."/>
            <person name="Becnel J."/>
            <person name="Sanscrainte N."/>
            <person name="Walker B."/>
            <person name="Young S.K."/>
            <person name="Zeng Q."/>
            <person name="Gargeya S."/>
            <person name="Fitzgerald M."/>
            <person name="Haas B."/>
            <person name="Abouelleil A."/>
            <person name="Alvarado L."/>
            <person name="Arachchi H.M."/>
            <person name="Berlin A.M."/>
            <person name="Chapman S.B."/>
            <person name="Dewar J."/>
            <person name="Goldberg J."/>
            <person name="Griggs A."/>
            <person name="Gujja S."/>
            <person name="Hansen M."/>
            <person name="Howarth C."/>
            <person name="Imamovic A."/>
            <person name="Larimer J."/>
            <person name="McCowan C."/>
            <person name="Murphy C."/>
            <person name="Neiman D."/>
            <person name="Pearson M."/>
            <person name="Priest M."/>
            <person name="Roberts A."/>
            <person name="Saif S."/>
            <person name="Shea T."/>
            <person name="Sisk P."/>
            <person name="Sykes S."/>
            <person name="Wortman J."/>
            <person name="Nusbaum C."/>
            <person name="Birren B."/>
        </authorList>
    </citation>
    <scope>NUCLEOTIDE SEQUENCE [LARGE SCALE GENOMIC DNA]</scope>
    <source>
        <strain evidence="1 2">PRA339</strain>
    </source>
</reference>
<dbReference type="Proteomes" id="UP000030655">
    <property type="component" value="Unassembled WGS sequence"/>
</dbReference>
<name>A0A059F530_9MICR</name>
<dbReference type="EMBL" id="KK365133">
    <property type="protein sequence ID" value="KCZ82074.1"/>
    <property type="molecule type" value="Genomic_DNA"/>
</dbReference>
<accession>A0A059F530</accession>
<dbReference type="AlphaFoldDB" id="A0A059F530"/>
<protein>
    <recommendedName>
        <fullName evidence="3">Transposase</fullName>
    </recommendedName>
</protein>
<organism evidence="1 2">
    <name type="scientific">Anncaliia algerae PRA339</name>
    <dbReference type="NCBI Taxonomy" id="1288291"/>
    <lineage>
        <taxon>Eukaryota</taxon>
        <taxon>Fungi</taxon>
        <taxon>Fungi incertae sedis</taxon>
        <taxon>Microsporidia</taxon>
        <taxon>Tubulinosematoidea</taxon>
        <taxon>Tubulinosematidae</taxon>
        <taxon>Anncaliia</taxon>
    </lineage>
</organism>